<dbReference type="InterPro" id="IPR029035">
    <property type="entry name" value="DHS-like_NAD/FAD-binding_dom"/>
</dbReference>
<dbReference type="InterPro" id="IPR036188">
    <property type="entry name" value="FAD/NAD-bd_sf"/>
</dbReference>
<gene>
    <name evidence="7" type="ORF">CSOJ01_03180</name>
</gene>
<dbReference type="GO" id="GO:0070224">
    <property type="term" value="F:sulfide:quinone oxidoreductase activity"/>
    <property type="evidence" value="ECO:0007669"/>
    <property type="project" value="TreeGrafter"/>
</dbReference>
<dbReference type="GO" id="GO:0005739">
    <property type="term" value="C:mitochondrion"/>
    <property type="evidence" value="ECO:0007669"/>
    <property type="project" value="TreeGrafter"/>
</dbReference>
<feature type="domain" description="FAD/NAD(P)-binding" evidence="6">
    <location>
        <begin position="68"/>
        <end position="182"/>
    </location>
</feature>
<dbReference type="Pfam" id="PF07992">
    <property type="entry name" value="Pyr_redox_2"/>
    <property type="match status" value="1"/>
</dbReference>
<comment type="similarity">
    <text evidence="1">Belongs to the TPP enzyme family.</text>
</comment>
<dbReference type="Gene3D" id="3.40.50.1220">
    <property type="entry name" value="TPP-binding domain"/>
    <property type="match status" value="1"/>
</dbReference>
<comment type="caution">
    <text evidence="7">The sequence shown here is derived from an EMBL/GenBank/DDBJ whole genome shotgun (WGS) entry which is preliminary data.</text>
</comment>
<keyword evidence="8" id="KW-1185">Reference proteome</keyword>
<reference evidence="7 8" key="1">
    <citation type="journal article" date="2020" name="Phytopathology">
        <title>Genome Sequence Resources of Colletotrichum truncatum, C. plurivorum, C. musicola, and C. sojae: Four Species Pathogenic to Soybean (Glycine max).</title>
        <authorList>
            <person name="Rogerio F."/>
            <person name="Boufleur T.R."/>
            <person name="Ciampi-Guillardi M."/>
            <person name="Sukno S.A."/>
            <person name="Thon M.R."/>
            <person name="Massola Junior N.S."/>
            <person name="Baroncelli R."/>
        </authorList>
    </citation>
    <scope>NUCLEOTIDE SEQUENCE [LARGE SCALE GENOMIC DNA]</scope>
    <source>
        <strain evidence="7 8">LFN0009</strain>
    </source>
</reference>
<organism evidence="7 8">
    <name type="scientific">Colletotrichum sojae</name>
    <dbReference type="NCBI Taxonomy" id="2175907"/>
    <lineage>
        <taxon>Eukaryota</taxon>
        <taxon>Fungi</taxon>
        <taxon>Dikarya</taxon>
        <taxon>Ascomycota</taxon>
        <taxon>Pezizomycotina</taxon>
        <taxon>Sordariomycetes</taxon>
        <taxon>Hypocreomycetidae</taxon>
        <taxon>Glomerellales</taxon>
        <taxon>Glomerellaceae</taxon>
        <taxon>Colletotrichum</taxon>
        <taxon>Colletotrichum orchidearum species complex</taxon>
    </lineage>
</organism>
<accession>A0A8H6JMZ2</accession>
<dbReference type="GO" id="GO:0071949">
    <property type="term" value="F:FAD binding"/>
    <property type="evidence" value="ECO:0007669"/>
    <property type="project" value="TreeGrafter"/>
</dbReference>
<feature type="region of interest" description="Disordered" evidence="3">
    <location>
        <begin position="31"/>
        <end position="57"/>
    </location>
</feature>
<dbReference type="SUPFAM" id="SSF52467">
    <property type="entry name" value="DHS-like NAD/FAD-binding domain"/>
    <property type="match status" value="1"/>
</dbReference>
<dbReference type="PANTHER" id="PTHR10632">
    <property type="entry name" value="SULFIDE:QUINONE OXIDOREDUCTASE"/>
    <property type="match status" value="1"/>
</dbReference>
<proteinExistence type="inferred from homology"/>
<evidence type="ECO:0000256" key="2">
    <source>
        <dbReference type="ARBA" id="ARBA00023052"/>
    </source>
</evidence>
<dbReference type="CDD" id="cd07035">
    <property type="entry name" value="TPP_PYR_POX_like"/>
    <property type="match status" value="1"/>
</dbReference>
<dbReference type="SUPFAM" id="SSF52518">
    <property type="entry name" value="Thiamin diphosphate-binding fold (THDP-binding)"/>
    <property type="match status" value="2"/>
</dbReference>
<dbReference type="EMBL" id="WIGN01000030">
    <property type="protein sequence ID" value="KAF6816117.1"/>
    <property type="molecule type" value="Genomic_DNA"/>
</dbReference>
<dbReference type="InterPro" id="IPR023753">
    <property type="entry name" value="FAD/NAD-binding_dom"/>
</dbReference>
<dbReference type="FunFam" id="3.50.50.60:FF:000203">
    <property type="entry name" value="Related to sulfide:quinone oxidoreductase, mitochondrial"/>
    <property type="match status" value="1"/>
</dbReference>
<evidence type="ECO:0000259" key="4">
    <source>
        <dbReference type="Pfam" id="PF00205"/>
    </source>
</evidence>
<evidence type="ECO:0000259" key="5">
    <source>
        <dbReference type="Pfam" id="PF02775"/>
    </source>
</evidence>
<dbReference type="PROSITE" id="PS00187">
    <property type="entry name" value="TPP_ENZYMES"/>
    <property type="match status" value="1"/>
</dbReference>
<dbReference type="Gene3D" id="3.40.50.970">
    <property type="match status" value="2"/>
</dbReference>
<dbReference type="Gene3D" id="3.50.50.60">
    <property type="entry name" value="FAD/NAD(P)-binding domain"/>
    <property type="match status" value="2"/>
</dbReference>
<evidence type="ECO:0000256" key="3">
    <source>
        <dbReference type="SAM" id="MobiDB-lite"/>
    </source>
</evidence>
<sequence length="977" mass="105090">MFSSRVSSAARHARRAVVAARNVQRVRTLATASTDIPKAKSSAEVPKAPEPPKAPKATPVISVARSHKVIVVGGGSAGLAISHQLLRTGKFSQDDVAVIDPATWHHYQPGWTLVGGGLKNKEELKRPLDSLIDPQLKFYRQSVATFAPEQNTIKLGNGDKLGYEHLVVAPGIKIDYGSIKGLPEALADPNSLVSTIYGYETCDKVFRTFEKLEKGNAIFTQPAGAIKCAGAPQKVMWLALDYWKRAGLYNPTSTSPIKISFATGIPAMFGVPKYSAKLEELRKERGVEGLFQHDLVAVDGNNAVFARPDGKEQVTRKFDLLHVVPKMGPHAFVKNSPLADAAGFVDVDQATTRHTKYHNVWSSGDASSLPTSKTAAAVTSQAPILVSNLLRSMEGKEPEPKYDGYTSCPLTTEYGKVLLAEFKYAGVPKETFGDLIGFDQAVPRRAFYHLKKDFFPWVYYNSMVKGTWAGPNEHLEISLLYTLFDAMEFPLKEPSGRGHLDSFLIAAVEADIKLIDVRHETVAVQAAEGWAKVKGNKTPGFSQPLRDAETNALQGFLDQVVLAKPVTKFTHRVTAVGEIPRIVSLAWRTTTAGATGPVLVDFSIDVLFTPVQREGISWGSVMAPVVAPPAPDPRAVAEAVVLWKEAKRPVIIVSTGAASAVREVTQLAEQTYTPIFHSPKFSTALDRSNLLFGGSAAQLPYLRSIGGQAPDFVLLLGARTGFIIGGRGGAIIPHEHEAKVVQIDLDGGEIGRSRKIDIGIVSDVGLAASALCDEVSKAPFKVSAKWVGAAMVCIDGGEAGGWALQCLNEARASLSMVTTGYLGFLGNGFGYSLGAAVASPDKLIVNIHGDGSVGFHIGDLDTFAKFSLNIMTVVVNNSVWGMSQAGQNILYGETTPQRPCVVMNPKVKYEVVAEGFGCSSAVVDVQENDNDEGEHTLRTLKEGVNKLTESQGPSLLNLRVSDMPYQDTTKAMRPAPP</sequence>
<feature type="domain" description="Thiamine pyrophosphate enzyme central" evidence="4">
    <location>
        <begin position="637"/>
        <end position="771"/>
    </location>
</feature>
<evidence type="ECO:0000313" key="7">
    <source>
        <dbReference type="EMBL" id="KAF6816117.1"/>
    </source>
</evidence>
<keyword evidence="2" id="KW-0786">Thiamine pyrophosphate</keyword>
<dbReference type="GO" id="GO:0000287">
    <property type="term" value="F:magnesium ion binding"/>
    <property type="evidence" value="ECO:0007669"/>
    <property type="project" value="InterPro"/>
</dbReference>
<dbReference type="InterPro" id="IPR029061">
    <property type="entry name" value="THDP-binding"/>
</dbReference>
<name>A0A8H6JMZ2_9PEZI</name>
<dbReference type="InterPro" id="IPR000399">
    <property type="entry name" value="TPP-bd_CS"/>
</dbReference>
<dbReference type="Pfam" id="PF02775">
    <property type="entry name" value="TPP_enzyme_C"/>
    <property type="match status" value="1"/>
</dbReference>
<dbReference type="Proteomes" id="UP000652219">
    <property type="component" value="Unassembled WGS sequence"/>
</dbReference>
<evidence type="ECO:0000256" key="1">
    <source>
        <dbReference type="ARBA" id="ARBA00007812"/>
    </source>
</evidence>
<dbReference type="GO" id="GO:0070221">
    <property type="term" value="P:sulfide oxidation, using sulfide:quinone oxidoreductase"/>
    <property type="evidence" value="ECO:0007669"/>
    <property type="project" value="TreeGrafter"/>
</dbReference>
<protein>
    <submittedName>
        <fullName evidence="7">Sulfide:quinone oxidoreductase, mitochondrial</fullName>
    </submittedName>
</protein>
<feature type="domain" description="Thiamine pyrophosphate enzyme TPP-binding" evidence="5">
    <location>
        <begin position="795"/>
        <end position="957"/>
    </location>
</feature>
<dbReference type="InterPro" id="IPR011766">
    <property type="entry name" value="TPP_enzyme_TPP-bd"/>
</dbReference>
<evidence type="ECO:0000313" key="8">
    <source>
        <dbReference type="Proteomes" id="UP000652219"/>
    </source>
</evidence>
<dbReference type="SUPFAM" id="SSF51905">
    <property type="entry name" value="FAD/NAD(P)-binding domain"/>
    <property type="match status" value="2"/>
</dbReference>
<dbReference type="AlphaFoldDB" id="A0A8H6JMZ2"/>
<dbReference type="PANTHER" id="PTHR10632:SF2">
    <property type="entry name" value="SULFIDE:QUINONE OXIDOREDUCTASE, MITOCHONDRIAL"/>
    <property type="match status" value="1"/>
</dbReference>
<evidence type="ECO:0000259" key="6">
    <source>
        <dbReference type="Pfam" id="PF07992"/>
    </source>
</evidence>
<dbReference type="InterPro" id="IPR012000">
    <property type="entry name" value="Thiamin_PyroP_enz_cen_dom"/>
</dbReference>
<dbReference type="InterPro" id="IPR015904">
    <property type="entry name" value="Sulphide_quinone_reductase"/>
</dbReference>
<dbReference type="Pfam" id="PF00205">
    <property type="entry name" value="TPP_enzyme_M"/>
    <property type="match status" value="1"/>
</dbReference>
<dbReference type="GO" id="GO:0030976">
    <property type="term" value="F:thiamine pyrophosphate binding"/>
    <property type="evidence" value="ECO:0007669"/>
    <property type="project" value="InterPro"/>
</dbReference>